<proteinExistence type="inferred from homology"/>
<evidence type="ECO:0000313" key="6">
    <source>
        <dbReference type="Proteomes" id="UP000245535"/>
    </source>
</evidence>
<organism evidence="5 6">
    <name type="scientific">Sediminitomix flava</name>
    <dbReference type="NCBI Taxonomy" id="379075"/>
    <lineage>
        <taxon>Bacteria</taxon>
        <taxon>Pseudomonadati</taxon>
        <taxon>Bacteroidota</taxon>
        <taxon>Cytophagia</taxon>
        <taxon>Cytophagales</taxon>
        <taxon>Flammeovirgaceae</taxon>
        <taxon>Sediminitomix</taxon>
    </lineage>
</organism>
<gene>
    <name evidence="5" type="ORF">BC781_101186</name>
</gene>
<sequence>MQKVLHIILASALLASCSPDQEKEIKSAKLVKITTIQSIQSPKAISFNAQVLEKDAVNLSFRVGGPLAKLSVSEGDYVQKGQVIATIDKRDYEIAVRQAKAQFEQVEAEFERMKTLYEKGKLPANNYDKVKSGFEMASSAYEHAQNQLKDTQLKTPFSGYITHTMANNFETVGPGQPIVGIIDISSFEVVVKATTKQLDIVKQNEKALLSLKDKNIYDKEVKLKSISQKAGRDNLYEVRYTFLNDAKENIRAGMSADISLYNEASDVSSAIIPISALFTKNGKNYVWVMKAKDGKLQKKEVKLGKLLSDGNVEVKAGLNTQDQVVAAGVNYLFEGQEVKAIKEASSTNIGGLL</sequence>
<dbReference type="PROSITE" id="PS51257">
    <property type="entry name" value="PROKAR_LIPOPROTEIN"/>
    <property type="match status" value="1"/>
</dbReference>
<dbReference type="InterPro" id="IPR058625">
    <property type="entry name" value="MdtA-like_BSH"/>
</dbReference>
<dbReference type="Gene3D" id="2.40.50.100">
    <property type="match status" value="1"/>
</dbReference>
<keyword evidence="6" id="KW-1185">Reference proteome</keyword>
<dbReference type="Gene3D" id="2.40.420.20">
    <property type="match status" value="1"/>
</dbReference>
<dbReference type="Proteomes" id="UP000245535">
    <property type="component" value="Unassembled WGS sequence"/>
</dbReference>
<dbReference type="InterPro" id="IPR058637">
    <property type="entry name" value="YknX-like_C"/>
</dbReference>
<feature type="domain" description="Multidrug resistance protein MdtA-like barrel-sandwich hybrid" evidence="3">
    <location>
        <begin position="57"/>
        <end position="177"/>
    </location>
</feature>
<dbReference type="Gene3D" id="1.10.287.470">
    <property type="entry name" value="Helix hairpin bin"/>
    <property type="match status" value="1"/>
</dbReference>
<name>A0A315ZFA5_SEDFL</name>
<dbReference type="SUPFAM" id="SSF111369">
    <property type="entry name" value="HlyD-like secretion proteins"/>
    <property type="match status" value="1"/>
</dbReference>
<dbReference type="GO" id="GO:1990281">
    <property type="term" value="C:efflux pump complex"/>
    <property type="evidence" value="ECO:0007669"/>
    <property type="project" value="TreeGrafter"/>
</dbReference>
<evidence type="ECO:0000256" key="2">
    <source>
        <dbReference type="SAM" id="Coils"/>
    </source>
</evidence>
<dbReference type="EMBL" id="QGDO01000001">
    <property type="protein sequence ID" value="PWJ43840.1"/>
    <property type="molecule type" value="Genomic_DNA"/>
</dbReference>
<comment type="caution">
    <text evidence="5">The sequence shown here is derived from an EMBL/GenBank/DDBJ whole genome shotgun (WGS) entry which is preliminary data.</text>
</comment>
<protein>
    <submittedName>
        <fullName evidence="5">RND family efflux transporter MFP subunit</fullName>
    </submittedName>
</protein>
<dbReference type="PANTHER" id="PTHR30469:SF20">
    <property type="entry name" value="EFFLUX RND TRANSPORTER PERIPLASMIC ADAPTOR SUBUNIT"/>
    <property type="match status" value="1"/>
</dbReference>
<dbReference type="PANTHER" id="PTHR30469">
    <property type="entry name" value="MULTIDRUG RESISTANCE PROTEIN MDTA"/>
    <property type="match status" value="1"/>
</dbReference>
<accession>A0A315ZFA5</accession>
<evidence type="ECO:0000256" key="1">
    <source>
        <dbReference type="ARBA" id="ARBA00009477"/>
    </source>
</evidence>
<dbReference type="RefSeq" id="WP_109615374.1">
    <property type="nucleotide sequence ID" value="NZ_QGDO01000001.1"/>
</dbReference>
<dbReference type="InterPro" id="IPR006143">
    <property type="entry name" value="RND_pump_MFP"/>
</dbReference>
<dbReference type="NCBIfam" id="TIGR01730">
    <property type="entry name" value="RND_mfp"/>
    <property type="match status" value="1"/>
</dbReference>
<comment type="similarity">
    <text evidence="1">Belongs to the membrane fusion protein (MFP) (TC 8.A.1) family.</text>
</comment>
<keyword evidence="2" id="KW-0175">Coiled coil</keyword>
<feature type="coiled-coil region" evidence="2">
    <location>
        <begin position="89"/>
        <end position="116"/>
    </location>
</feature>
<evidence type="ECO:0000313" key="5">
    <source>
        <dbReference type="EMBL" id="PWJ43840.1"/>
    </source>
</evidence>
<evidence type="ECO:0000259" key="3">
    <source>
        <dbReference type="Pfam" id="PF25917"/>
    </source>
</evidence>
<dbReference type="OrthoDB" id="9784685at2"/>
<evidence type="ECO:0000259" key="4">
    <source>
        <dbReference type="Pfam" id="PF25989"/>
    </source>
</evidence>
<dbReference type="AlphaFoldDB" id="A0A315ZFA5"/>
<dbReference type="GO" id="GO:0015562">
    <property type="term" value="F:efflux transmembrane transporter activity"/>
    <property type="evidence" value="ECO:0007669"/>
    <property type="project" value="TreeGrafter"/>
</dbReference>
<dbReference type="Pfam" id="PF25989">
    <property type="entry name" value="YknX_C"/>
    <property type="match status" value="1"/>
</dbReference>
<reference evidence="5 6" key="1">
    <citation type="submission" date="2018-03" db="EMBL/GenBank/DDBJ databases">
        <title>Genomic Encyclopedia of Archaeal and Bacterial Type Strains, Phase II (KMG-II): from individual species to whole genera.</title>
        <authorList>
            <person name="Goeker M."/>
        </authorList>
    </citation>
    <scope>NUCLEOTIDE SEQUENCE [LARGE SCALE GENOMIC DNA]</scope>
    <source>
        <strain evidence="5 6">DSM 28229</strain>
    </source>
</reference>
<feature type="domain" description="YknX-like C-terminal permuted SH3-like" evidence="4">
    <location>
        <begin position="272"/>
        <end position="339"/>
    </location>
</feature>
<dbReference type="Pfam" id="PF25917">
    <property type="entry name" value="BSH_RND"/>
    <property type="match status" value="1"/>
</dbReference>